<keyword evidence="3" id="KW-1185">Reference proteome</keyword>
<reference evidence="3" key="3">
    <citation type="journal article" date="2018" name="Mol. Plant Microbe Interact.">
        <title>Genome sequence resources for the wheat stripe rust pathogen (Puccinia striiformis f. sp. tritici) and the barley stripe rust pathogen (Puccinia striiformis f. sp. hordei).</title>
        <authorList>
            <person name="Xia C."/>
            <person name="Wang M."/>
            <person name="Yin C."/>
            <person name="Cornejo O.E."/>
            <person name="Hulbert S.H."/>
            <person name="Chen X."/>
        </authorList>
    </citation>
    <scope>NUCLEOTIDE SEQUENCE [LARGE SCALE GENOMIC DNA]</scope>
    <source>
        <strain evidence="3">93TX-2</strain>
    </source>
</reference>
<feature type="region of interest" description="Disordered" evidence="1">
    <location>
        <begin position="164"/>
        <end position="207"/>
    </location>
</feature>
<evidence type="ECO:0000313" key="2">
    <source>
        <dbReference type="EMBL" id="POW01013.1"/>
    </source>
</evidence>
<dbReference type="EMBL" id="PKSM01000239">
    <property type="protein sequence ID" value="POW01013.1"/>
    <property type="molecule type" value="Genomic_DNA"/>
</dbReference>
<dbReference type="VEuPathDB" id="FungiDB:PSHT_12749"/>
<gene>
    <name evidence="2" type="ORF">PSHT_12749</name>
</gene>
<evidence type="ECO:0000313" key="3">
    <source>
        <dbReference type="Proteomes" id="UP000238274"/>
    </source>
</evidence>
<accession>A0A2S4UUP4</accession>
<organism evidence="2 3">
    <name type="scientific">Puccinia striiformis</name>
    <dbReference type="NCBI Taxonomy" id="27350"/>
    <lineage>
        <taxon>Eukaryota</taxon>
        <taxon>Fungi</taxon>
        <taxon>Dikarya</taxon>
        <taxon>Basidiomycota</taxon>
        <taxon>Pucciniomycotina</taxon>
        <taxon>Pucciniomycetes</taxon>
        <taxon>Pucciniales</taxon>
        <taxon>Pucciniaceae</taxon>
        <taxon>Puccinia</taxon>
    </lineage>
</organism>
<name>A0A2S4UUP4_9BASI</name>
<comment type="caution">
    <text evidence="2">The sequence shown here is derived from an EMBL/GenBank/DDBJ whole genome shotgun (WGS) entry which is preliminary data.</text>
</comment>
<dbReference type="AlphaFoldDB" id="A0A2S4UUP4"/>
<evidence type="ECO:0000256" key="1">
    <source>
        <dbReference type="SAM" id="MobiDB-lite"/>
    </source>
</evidence>
<proteinExistence type="predicted"/>
<reference evidence="3" key="2">
    <citation type="journal article" date="2018" name="BMC Genomics">
        <title>Genomic insights into host adaptation between the wheat stripe rust pathogen (Puccinia striiformis f. sp. tritici) and the barley stripe rust pathogen (Puccinia striiformis f. sp. hordei).</title>
        <authorList>
            <person name="Xia C."/>
            <person name="Wang M."/>
            <person name="Yin C."/>
            <person name="Cornejo O.E."/>
            <person name="Hulbert S.H."/>
            <person name="Chen X."/>
        </authorList>
    </citation>
    <scope>NUCLEOTIDE SEQUENCE [LARGE SCALE GENOMIC DNA]</scope>
    <source>
        <strain evidence="3">93TX-2</strain>
    </source>
</reference>
<reference evidence="2 3" key="1">
    <citation type="submission" date="2017-12" db="EMBL/GenBank/DDBJ databases">
        <title>Gene loss provides genomic basis for host adaptation in cereal stripe rust fungi.</title>
        <authorList>
            <person name="Xia C."/>
        </authorList>
    </citation>
    <scope>NUCLEOTIDE SEQUENCE [LARGE SCALE GENOMIC DNA]</scope>
    <source>
        <strain evidence="2 3">93TX-2</strain>
    </source>
</reference>
<sequence length="207" mass="23554">MANINNPALPPPEADPVEDPRQIEITYDVSICEDLLRVTRRPDNIALLIAGIPPHPPLQMPAEELFMTNYREFQDAIFDSLSDEGATLDVGAIMRFQDRVRQIKWTGRLYGRESDDVLREFHLPHHFRKMKRIMINFAAWRFSVHLGFAIQTEDEAIERAVARDNNLDDPSSNSDSDDSSEDPDGHTDMDINASNDSYCTDTLIGRP</sequence>
<protein>
    <submittedName>
        <fullName evidence="2">Uncharacterized protein</fullName>
    </submittedName>
</protein>
<dbReference type="Proteomes" id="UP000238274">
    <property type="component" value="Unassembled WGS sequence"/>
</dbReference>
<dbReference type="VEuPathDB" id="FungiDB:PSTT_05422"/>